<keyword evidence="1" id="KW-0812">Transmembrane</keyword>
<dbReference type="RefSeq" id="WP_191284194.1">
    <property type="nucleotide sequence ID" value="NZ_BNAI01000010.1"/>
</dbReference>
<keyword evidence="1" id="KW-1133">Transmembrane helix</keyword>
<dbReference type="EMBL" id="BNAI01000010">
    <property type="protein sequence ID" value="GHF25636.1"/>
    <property type="molecule type" value="Genomic_DNA"/>
</dbReference>
<evidence type="ECO:0000313" key="2">
    <source>
        <dbReference type="EMBL" id="GHF25636.1"/>
    </source>
</evidence>
<dbReference type="AlphaFoldDB" id="A0A8J3M6B6"/>
<feature type="transmembrane region" description="Helical" evidence="1">
    <location>
        <begin position="50"/>
        <end position="72"/>
    </location>
</feature>
<evidence type="ECO:0000313" key="3">
    <source>
        <dbReference type="Proteomes" id="UP000617531"/>
    </source>
</evidence>
<reference evidence="2" key="1">
    <citation type="journal article" date="2014" name="Int. J. Syst. Evol. Microbiol.">
        <title>Complete genome sequence of Corynebacterium casei LMG S-19264T (=DSM 44701T), isolated from a smear-ripened cheese.</title>
        <authorList>
            <consortium name="US DOE Joint Genome Institute (JGI-PGF)"/>
            <person name="Walter F."/>
            <person name="Albersmeier A."/>
            <person name="Kalinowski J."/>
            <person name="Ruckert C."/>
        </authorList>
    </citation>
    <scope>NUCLEOTIDE SEQUENCE</scope>
    <source>
        <strain evidence="2">CGMCC 1.16548</strain>
    </source>
</reference>
<organism evidence="2 3">
    <name type="scientific">Pseudolysinimonas yzui</name>
    <dbReference type="NCBI Taxonomy" id="2708254"/>
    <lineage>
        <taxon>Bacteria</taxon>
        <taxon>Bacillati</taxon>
        <taxon>Actinomycetota</taxon>
        <taxon>Actinomycetes</taxon>
        <taxon>Micrococcales</taxon>
        <taxon>Microbacteriaceae</taxon>
        <taxon>Pseudolysinimonas</taxon>
    </lineage>
</organism>
<dbReference type="Proteomes" id="UP000617531">
    <property type="component" value="Unassembled WGS sequence"/>
</dbReference>
<comment type="caution">
    <text evidence="2">The sequence shown here is derived from an EMBL/GenBank/DDBJ whole genome shotgun (WGS) entry which is preliminary data.</text>
</comment>
<sequence length="81" mass="8134">MTSTLVVADSDRALGVVGLALAAVLWPAGIAVSIVAIIRSRRSGRVSRAAILGLVVGILAFLATVVLAAWIAGGLVSLAVR</sequence>
<feature type="transmembrane region" description="Helical" evidence="1">
    <location>
        <begin position="12"/>
        <end position="38"/>
    </location>
</feature>
<protein>
    <recommendedName>
        <fullName evidence="4">DUF4190 domain-containing protein</fullName>
    </recommendedName>
</protein>
<keyword evidence="3" id="KW-1185">Reference proteome</keyword>
<name>A0A8J3M6B6_9MICO</name>
<evidence type="ECO:0000256" key="1">
    <source>
        <dbReference type="SAM" id="Phobius"/>
    </source>
</evidence>
<accession>A0A8J3M6B6</accession>
<proteinExistence type="predicted"/>
<keyword evidence="1" id="KW-0472">Membrane</keyword>
<evidence type="ECO:0008006" key="4">
    <source>
        <dbReference type="Google" id="ProtNLM"/>
    </source>
</evidence>
<gene>
    <name evidence="2" type="ORF">GCM10011600_28290</name>
</gene>
<reference evidence="2" key="2">
    <citation type="submission" date="2020-09" db="EMBL/GenBank/DDBJ databases">
        <authorList>
            <person name="Sun Q."/>
            <person name="Zhou Y."/>
        </authorList>
    </citation>
    <scope>NUCLEOTIDE SEQUENCE</scope>
    <source>
        <strain evidence="2">CGMCC 1.16548</strain>
    </source>
</reference>